<dbReference type="PANTHER" id="PTHR43364:SF1">
    <property type="entry name" value="OXIDOREDUCTASE YDHF"/>
    <property type="match status" value="1"/>
</dbReference>
<dbReference type="EMBL" id="SZOH01000172">
    <property type="protein sequence ID" value="TKJ07550.1"/>
    <property type="molecule type" value="Genomic_DNA"/>
</dbReference>
<dbReference type="InterPro" id="IPR023210">
    <property type="entry name" value="NADP_OxRdtase_dom"/>
</dbReference>
<evidence type="ECO:0000313" key="2">
    <source>
        <dbReference type="EMBL" id="TKJ07550.1"/>
    </source>
</evidence>
<dbReference type="InterPro" id="IPR036812">
    <property type="entry name" value="NAD(P)_OxRdtase_dom_sf"/>
</dbReference>
<dbReference type="GO" id="GO:0005829">
    <property type="term" value="C:cytosol"/>
    <property type="evidence" value="ECO:0007669"/>
    <property type="project" value="TreeGrafter"/>
</dbReference>
<feature type="domain" description="NADP-dependent oxidoreductase" evidence="1">
    <location>
        <begin position="12"/>
        <end position="78"/>
    </location>
</feature>
<evidence type="ECO:0000313" key="3">
    <source>
        <dbReference type="Proteomes" id="UP000308444"/>
    </source>
</evidence>
<accession>A0A9X9AEI8</accession>
<dbReference type="Proteomes" id="UP000308444">
    <property type="component" value="Unassembled WGS sequence"/>
</dbReference>
<gene>
    <name evidence="2" type="ORF">FC695_03390</name>
</gene>
<dbReference type="InterPro" id="IPR050523">
    <property type="entry name" value="AKR_Detox_Biosynth"/>
</dbReference>
<proteinExistence type="predicted"/>
<reference evidence="2 3" key="1">
    <citation type="journal article" date="2019" name="Environ. Microbiol.">
        <title>An active ?-lactamase is a part of an orchestrated cell wall stress resistance network of Bacillus subtilis and related rhizosphere species.</title>
        <authorList>
            <person name="Bucher T."/>
            <person name="Keren-Paz A."/>
            <person name="Hausser J."/>
            <person name="Olender T."/>
            <person name="Cytryn E."/>
            <person name="Kolodkin-Gal I."/>
        </authorList>
    </citation>
    <scope>NUCLEOTIDE SEQUENCE [LARGE SCALE GENOMIC DNA]</scope>
    <source>
        <strain evidence="2 3">I32</strain>
    </source>
</reference>
<feature type="non-terminal residue" evidence="2">
    <location>
        <position position="1"/>
    </location>
</feature>
<comment type="caution">
    <text evidence="2">The sequence shown here is derived from an EMBL/GenBank/DDBJ whole genome shotgun (WGS) entry which is preliminary data.</text>
</comment>
<dbReference type="Gene3D" id="3.20.20.100">
    <property type="entry name" value="NADP-dependent oxidoreductase domain"/>
    <property type="match status" value="1"/>
</dbReference>
<protein>
    <submittedName>
        <fullName evidence="2">Oxidoreductase</fullName>
    </submittedName>
</protein>
<dbReference type="AlphaFoldDB" id="A0A9X9AEI8"/>
<dbReference type="SUPFAM" id="SSF51430">
    <property type="entry name" value="NAD(P)-linked oxidoreductase"/>
    <property type="match status" value="1"/>
</dbReference>
<dbReference type="Pfam" id="PF00248">
    <property type="entry name" value="Aldo_ket_red"/>
    <property type="match status" value="1"/>
</dbReference>
<evidence type="ECO:0000259" key="1">
    <source>
        <dbReference type="Pfam" id="PF00248"/>
    </source>
</evidence>
<organism evidence="2 3">
    <name type="scientific">Bacillus cereus</name>
    <dbReference type="NCBI Taxonomy" id="1396"/>
    <lineage>
        <taxon>Bacteria</taxon>
        <taxon>Bacillati</taxon>
        <taxon>Bacillota</taxon>
        <taxon>Bacilli</taxon>
        <taxon>Bacillales</taxon>
        <taxon>Bacillaceae</taxon>
        <taxon>Bacillus</taxon>
        <taxon>Bacillus cereus group</taxon>
    </lineage>
</organism>
<sequence length="78" mass="9097">RVQMAETLEFSRIIQGFWRLAEWNMTKQELLSFIEDCMDMGITTFDHADIYGAYTCEGLFGEALQLKPSLRENMQIIT</sequence>
<feature type="non-terminal residue" evidence="2">
    <location>
        <position position="78"/>
    </location>
</feature>
<name>A0A9X9AEI8_BACCE</name>
<dbReference type="PANTHER" id="PTHR43364">
    <property type="entry name" value="NADH-SPECIFIC METHYLGLYOXAL REDUCTASE-RELATED"/>
    <property type="match status" value="1"/>
</dbReference>